<dbReference type="RefSeq" id="WP_044906394.1">
    <property type="nucleotide sequence ID" value="NZ_JQIF01000072.1"/>
</dbReference>
<sequence length="143" mass="15731">MEFIKLKNGSRYQLITDGFNVGDNHVKLAFIADRSLKEIHSEFSKKENVETLCVETATGETLTVCDGYVVLDSYVSLDLHYEVSPVEYGGDGEVVKAADYGEVAFLSLYKETAESQLKELKLKQEVTAQAVQDLILMAAGGEA</sequence>
<name>A0A099I2V4_CLOIN</name>
<gene>
    <name evidence="1" type="ORF">CIAN88_15260</name>
</gene>
<protein>
    <submittedName>
        <fullName evidence="1">Uncharacterized protein</fullName>
    </submittedName>
</protein>
<dbReference type="Proteomes" id="UP000030008">
    <property type="component" value="Unassembled WGS sequence"/>
</dbReference>
<organism evidence="1 2">
    <name type="scientific">Clostridium innocuum</name>
    <dbReference type="NCBI Taxonomy" id="1522"/>
    <lineage>
        <taxon>Bacteria</taxon>
        <taxon>Bacillati</taxon>
        <taxon>Bacillota</taxon>
        <taxon>Clostridia</taxon>
        <taxon>Eubacteriales</taxon>
        <taxon>Clostridiaceae</taxon>
        <taxon>Clostridium</taxon>
    </lineage>
</organism>
<dbReference type="EMBL" id="JQIF01000072">
    <property type="protein sequence ID" value="KGJ52304.1"/>
    <property type="molecule type" value="Genomic_DNA"/>
</dbReference>
<reference evidence="1 2" key="1">
    <citation type="submission" date="2014-08" db="EMBL/GenBank/DDBJ databases">
        <title>Clostridium innocuum, an unnegligible vancomycin-resistant pathogen causing extra-intestinal infections.</title>
        <authorList>
            <person name="Feng Y."/>
            <person name="Chiu C.-H."/>
        </authorList>
    </citation>
    <scope>NUCLEOTIDE SEQUENCE [LARGE SCALE GENOMIC DNA]</scope>
    <source>
        <strain evidence="1 2">AN88</strain>
    </source>
</reference>
<accession>A0A099I2V4</accession>
<dbReference type="AlphaFoldDB" id="A0A099I2V4"/>
<comment type="caution">
    <text evidence="1">The sequence shown here is derived from an EMBL/GenBank/DDBJ whole genome shotgun (WGS) entry which is preliminary data.</text>
</comment>
<evidence type="ECO:0000313" key="1">
    <source>
        <dbReference type="EMBL" id="KGJ52304.1"/>
    </source>
</evidence>
<evidence type="ECO:0000313" key="2">
    <source>
        <dbReference type="Proteomes" id="UP000030008"/>
    </source>
</evidence>
<proteinExistence type="predicted"/>